<dbReference type="EMBL" id="LKLW01000166">
    <property type="protein sequence ID" value="KSU23885.1"/>
    <property type="molecule type" value="Genomic_DNA"/>
</dbReference>
<evidence type="ECO:0000256" key="1">
    <source>
        <dbReference type="SAM" id="Phobius"/>
    </source>
</evidence>
<evidence type="ECO:0000313" key="3">
    <source>
        <dbReference type="Proteomes" id="UP000052991"/>
    </source>
</evidence>
<organism evidence="2 3">
    <name type="scientific">Lactococcus lactis subsp. lactis</name>
    <name type="common">Streptococcus lactis</name>
    <dbReference type="NCBI Taxonomy" id="1360"/>
    <lineage>
        <taxon>Bacteria</taxon>
        <taxon>Bacillati</taxon>
        <taxon>Bacillota</taxon>
        <taxon>Bacilli</taxon>
        <taxon>Lactobacillales</taxon>
        <taxon>Streptococcaceae</taxon>
        <taxon>Lactococcus</taxon>
    </lineage>
</organism>
<evidence type="ECO:0000313" key="2">
    <source>
        <dbReference type="EMBL" id="KSU23885.1"/>
    </source>
</evidence>
<feature type="transmembrane region" description="Helical" evidence="1">
    <location>
        <begin position="22"/>
        <end position="41"/>
    </location>
</feature>
<reference evidence="3" key="1">
    <citation type="submission" date="2015-10" db="EMBL/GenBank/DDBJ databases">
        <title>Draft Genome Sequences of 11 Lactococcus lactis subspecies cremoris strains.</title>
        <authorList>
            <person name="Wels M."/>
            <person name="Backus L."/>
            <person name="Boekhorst J."/>
            <person name="Dijkstra A."/>
            <person name="Beerthuizen M."/>
            <person name="Kelly W."/>
            <person name="Siezen R."/>
            <person name="Bachmann H."/>
            <person name="Van Hijum S."/>
        </authorList>
    </citation>
    <scope>NUCLEOTIDE SEQUENCE [LARGE SCALE GENOMIC DNA]</scope>
    <source>
        <strain evidence="3">N42</strain>
    </source>
</reference>
<sequence>MGSLLIIVSCYFYIKEEEKLEISYISFLLGLLAIIYMIIGLTL</sequence>
<keyword evidence="1" id="KW-0812">Transmembrane</keyword>
<name>A0A0V8EDI6_LACLL</name>
<gene>
    <name evidence="2" type="ORF">N42_2702</name>
</gene>
<dbReference type="PATRIC" id="fig|1360.116.peg.895"/>
<keyword evidence="1" id="KW-0472">Membrane</keyword>
<protein>
    <submittedName>
        <fullName evidence="2">Uncharacterized protein</fullName>
    </submittedName>
</protein>
<proteinExistence type="predicted"/>
<keyword evidence="1" id="KW-1133">Transmembrane helix</keyword>
<accession>A0A0V8EDI6</accession>
<dbReference type="AlphaFoldDB" id="A0A0V8EDI6"/>
<comment type="caution">
    <text evidence="2">The sequence shown here is derived from an EMBL/GenBank/DDBJ whole genome shotgun (WGS) entry which is preliminary data.</text>
</comment>
<dbReference type="Proteomes" id="UP000052991">
    <property type="component" value="Unassembled WGS sequence"/>
</dbReference>